<name>A0AAV2VRL6_9VIBR</name>
<protein>
    <recommendedName>
        <fullName evidence="4">Permease of the major facilitator superfamily</fullName>
    </recommendedName>
</protein>
<gene>
    <name evidence="2" type="ORF">VIBNISOn1_30034</name>
</gene>
<evidence type="ECO:0000313" key="3">
    <source>
        <dbReference type="Proteomes" id="UP000018211"/>
    </source>
</evidence>
<reference evidence="2 3" key="1">
    <citation type="journal article" date="2013" name="ISME J.">
        <title>Comparative genomics of pathogenic lineages of Vibrio nigripulchritudo identifies virulence-associated traits.</title>
        <authorList>
            <person name="Goudenege D."/>
            <person name="Labreuche Y."/>
            <person name="Krin E."/>
            <person name="Ansquer D."/>
            <person name="Mangenot S."/>
            <person name="Calteau A."/>
            <person name="Medigue C."/>
            <person name="Mazel D."/>
            <person name="Polz M.F."/>
            <person name="Le Roux F."/>
        </authorList>
    </citation>
    <scope>NUCLEOTIDE SEQUENCE [LARGE SCALE GENOMIC DNA]</scope>
    <source>
        <strain evidence="2 3">SOn1</strain>
    </source>
</reference>
<dbReference type="GeneID" id="97544844"/>
<proteinExistence type="predicted"/>
<keyword evidence="1" id="KW-1133">Transmembrane helix</keyword>
<dbReference type="RefSeq" id="WP_022562005.1">
    <property type="nucleotide sequence ID" value="NZ_LK391965.1"/>
</dbReference>
<dbReference type="Proteomes" id="UP000018211">
    <property type="component" value="Unassembled WGS sequence"/>
</dbReference>
<organism evidence="2 3">
    <name type="scientific">Vibrio nigripulchritudo SOn1</name>
    <dbReference type="NCBI Taxonomy" id="1238450"/>
    <lineage>
        <taxon>Bacteria</taxon>
        <taxon>Pseudomonadati</taxon>
        <taxon>Pseudomonadota</taxon>
        <taxon>Gammaproteobacteria</taxon>
        <taxon>Vibrionales</taxon>
        <taxon>Vibrionaceae</taxon>
        <taxon>Vibrio</taxon>
    </lineage>
</organism>
<dbReference type="AlphaFoldDB" id="A0AAV2VRL6"/>
<accession>A0AAV2VRL6</accession>
<evidence type="ECO:0000256" key="1">
    <source>
        <dbReference type="SAM" id="Phobius"/>
    </source>
</evidence>
<evidence type="ECO:0008006" key="4">
    <source>
        <dbReference type="Google" id="ProtNLM"/>
    </source>
</evidence>
<sequence>MNALEHKFNRWKKKRKAGKARYIITWAIIPAFFALLSGYVVPALDETVVVSLDLSVVTGIGFVAGLIFGALSWFVNETWYQNELEKRKED</sequence>
<dbReference type="EMBL" id="CAOF01000120">
    <property type="protein sequence ID" value="CCO47343.1"/>
    <property type="molecule type" value="Genomic_DNA"/>
</dbReference>
<keyword evidence="1" id="KW-0472">Membrane</keyword>
<feature type="transmembrane region" description="Helical" evidence="1">
    <location>
        <begin position="54"/>
        <end position="75"/>
    </location>
</feature>
<keyword evidence="1" id="KW-0812">Transmembrane</keyword>
<comment type="caution">
    <text evidence="2">The sequence shown here is derived from an EMBL/GenBank/DDBJ whole genome shotgun (WGS) entry which is preliminary data.</text>
</comment>
<feature type="transmembrane region" description="Helical" evidence="1">
    <location>
        <begin position="20"/>
        <end position="42"/>
    </location>
</feature>
<evidence type="ECO:0000313" key="2">
    <source>
        <dbReference type="EMBL" id="CCO47343.1"/>
    </source>
</evidence>